<dbReference type="GO" id="GO:0001402">
    <property type="term" value="P:signal transduction involved in filamentous growth"/>
    <property type="evidence" value="ECO:0007669"/>
    <property type="project" value="TreeGrafter"/>
</dbReference>
<reference evidence="3" key="1">
    <citation type="submission" date="2023-02" db="EMBL/GenBank/DDBJ databases">
        <authorList>
            <person name="Palmer J.M."/>
        </authorList>
    </citation>
    <scope>NUCLEOTIDE SEQUENCE</scope>
    <source>
        <strain evidence="3">FW57</strain>
    </source>
</reference>
<dbReference type="GO" id="GO:0030427">
    <property type="term" value="C:site of polarized growth"/>
    <property type="evidence" value="ECO:0007669"/>
    <property type="project" value="TreeGrafter"/>
</dbReference>
<keyword evidence="4" id="KW-1185">Reference proteome</keyword>
<feature type="compositionally biased region" description="Polar residues" evidence="1">
    <location>
        <begin position="357"/>
        <end position="385"/>
    </location>
</feature>
<feature type="compositionally biased region" description="Low complexity" evidence="1">
    <location>
        <begin position="425"/>
        <end position="434"/>
    </location>
</feature>
<name>A0AAD4EZH0_9PEZI</name>
<dbReference type="Proteomes" id="UP001197093">
    <property type="component" value="Unassembled WGS sequence"/>
</dbReference>
<evidence type="ECO:0000256" key="2">
    <source>
        <dbReference type="SAM" id="Phobius"/>
    </source>
</evidence>
<sequence length="497" mass="50888">MAPGEASAVYRSIMRIPNAPPSILEPSPTESTIPSSAITGPGTGISTETPTVTEPPATATETSTPTPDVTSSDPGQPPISNSTIPATETNTATVTPEPPITTSTSIPDPGTNATSTFTEPPVITSSSIVSGNNSVPTGNSTVPPETTLLPTPTTDTDSSSSRPSESGVTNITPLSTFTTSEPWLPSTIIVAPSSSSATGKTPTTASGIPTTFPSAIAPNNGVTSTPDDTMLIQIGFREGYNYHFVVDNDRAAAQIFKLLPQALSEAAGFDMSKAQVKRLVPLDTQNTLGYITTCAVVSYPINMVETLSIDIKLPNAPLYNNRDQLIYNLTQQINPAIPIVLGAYPDGLGGVAGATPGVNTPGGSANSDPFGTSGDNNSGGQSGAQRGTTAGIVSGAVAVAAAYGVVMFVLARRYKRKKQSHRRASSISSPSEMSEVGRGSPALMGGALLSRDFTSSYGAVQPGERNSHGSGRSGMGNSGRTQFISAPVAAENSLGWN</sequence>
<dbReference type="PANTHER" id="PTHR35778:SF1">
    <property type="entry name" value="SIGNALING MUCIN HKR1-RELATED"/>
    <property type="match status" value="1"/>
</dbReference>
<feature type="compositionally biased region" description="Low complexity" evidence="1">
    <location>
        <begin position="100"/>
        <end position="111"/>
    </location>
</feature>
<dbReference type="GO" id="GO:0031505">
    <property type="term" value="P:fungal-type cell wall organization"/>
    <property type="evidence" value="ECO:0007669"/>
    <property type="project" value="TreeGrafter"/>
</dbReference>
<proteinExistence type="predicted"/>
<keyword evidence="2" id="KW-0812">Transmembrane</keyword>
<dbReference type="InterPro" id="IPR039295">
    <property type="entry name" value="MSB2"/>
</dbReference>
<dbReference type="PANTHER" id="PTHR35778">
    <property type="entry name" value="SIGNALING MUCIN HKR1-RELATED"/>
    <property type="match status" value="1"/>
</dbReference>
<organism evidence="3 4">
    <name type="scientific">Staphylotrichum longicolle</name>
    <dbReference type="NCBI Taxonomy" id="669026"/>
    <lineage>
        <taxon>Eukaryota</taxon>
        <taxon>Fungi</taxon>
        <taxon>Dikarya</taxon>
        <taxon>Ascomycota</taxon>
        <taxon>Pezizomycotina</taxon>
        <taxon>Sordariomycetes</taxon>
        <taxon>Sordariomycetidae</taxon>
        <taxon>Sordariales</taxon>
        <taxon>Chaetomiaceae</taxon>
        <taxon>Staphylotrichum</taxon>
    </lineage>
</organism>
<evidence type="ECO:0000313" key="3">
    <source>
        <dbReference type="EMBL" id="KAG7288083.1"/>
    </source>
</evidence>
<dbReference type="GO" id="GO:0007232">
    <property type="term" value="P:osmosensory signaling pathway via Sho1 osmosensor"/>
    <property type="evidence" value="ECO:0007669"/>
    <property type="project" value="InterPro"/>
</dbReference>
<dbReference type="GO" id="GO:0005576">
    <property type="term" value="C:extracellular region"/>
    <property type="evidence" value="ECO:0007669"/>
    <property type="project" value="TreeGrafter"/>
</dbReference>
<evidence type="ECO:0000313" key="4">
    <source>
        <dbReference type="Proteomes" id="UP001197093"/>
    </source>
</evidence>
<feature type="compositionally biased region" description="Low complexity" evidence="1">
    <location>
        <begin position="140"/>
        <end position="166"/>
    </location>
</feature>
<dbReference type="EMBL" id="JAHCVI010000003">
    <property type="protein sequence ID" value="KAG7288083.1"/>
    <property type="molecule type" value="Genomic_DNA"/>
</dbReference>
<feature type="region of interest" description="Disordered" evidence="1">
    <location>
        <begin position="16"/>
        <end position="174"/>
    </location>
</feature>
<feature type="region of interest" description="Disordered" evidence="1">
    <location>
        <begin position="355"/>
        <end position="385"/>
    </location>
</feature>
<feature type="compositionally biased region" description="Polar residues" evidence="1">
    <location>
        <begin position="112"/>
        <end position="139"/>
    </location>
</feature>
<dbReference type="AlphaFoldDB" id="A0AAD4EZH0"/>
<keyword evidence="2" id="KW-1133">Transmembrane helix</keyword>
<dbReference type="GO" id="GO:0030010">
    <property type="term" value="P:establishment of cell polarity"/>
    <property type="evidence" value="ECO:0007669"/>
    <property type="project" value="TreeGrafter"/>
</dbReference>
<feature type="transmembrane region" description="Helical" evidence="2">
    <location>
        <begin position="390"/>
        <end position="411"/>
    </location>
</feature>
<evidence type="ECO:0000256" key="1">
    <source>
        <dbReference type="SAM" id="MobiDB-lite"/>
    </source>
</evidence>
<accession>A0AAD4EZH0</accession>
<protein>
    <submittedName>
        <fullName evidence="3">Uncharacterized protein</fullName>
    </submittedName>
</protein>
<feature type="region of interest" description="Disordered" evidence="1">
    <location>
        <begin position="457"/>
        <end position="480"/>
    </location>
</feature>
<feature type="compositionally biased region" description="Low complexity" evidence="1">
    <location>
        <begin position="46"/>
        <end position="74"/>
    </location>
</feature>
<feature type="region of interest" description="Disordered" evidence="1">
    <location>
        <begin position="419"/>
        <end position="440"/>
    </location>
</feature>
<keyword evidence="2" id="KW-0472">Membrane</keyword>
<feature type="compositionally biased region" description="Polar residues" evidence="1">
    <location>
        <begin position="78"/>
        <end position="92"/>
    </location>
</feature>
<feature type="compositionally biased region" description="Low complexity" evidence="1">
    <location>
        <begin position="25"/>
        <end position="39"/>
    </location>
</feature>
<dbReference type="GO" id="GO:0005886">
    <property type="term" value="C:plasma membrane"/>
    <property type="evidence" value="ECO:0007669"/>
    <property type="project" value="InterPro"/>
</dbReference>
<comment type="caution">
    <text evidence="3">The sequence shown here is derived from an EMBL/GenBank/DDBJ whole genome shotgun (WGS) entry which is preliminary data.</text>
</comment>
<dbReference type="GO" id="GO:0005034">
    <property type="term" value="F:osmosensor activity"/>
    <property type="evidence" value="ECO:0007669"/>
    <property type="project" value="InterPro"/>
</dbReference>
<gene>
    <name evidence="3" type="ORF">NEMBOFW57_007605</name>
</gene>
<dbReference type="GO" id="GO:0009986">
    <property type="term" value="C:cell surface"/>
    <property type="evidence" value="ECO:0007669"/>
    <property type="project" value="TreeGrafter"/>
</dbReference>
<dbReference type="GO" id="GO:0006972">
    <property type="term" value="P:hyperosmotic response"/>
    <property type="evidence" value="ECO:0007669"/>
    <property type="project" value="TreeGrafter"/>
</dbReference>